<accession>A0A2W5TGB5</accession>
<dbReference type="NCBIfam" id="TIGR03382">
    <property type="entry name" value="GC_trans_RRR"/>
    <property type="match status" value="1"/>
</dbReference>
<evidence type="ECO:0000313" key="5">
    <source>
        <dbReference type="Proteomes" id="UP000249061"/>
    </source>
</evidence>
<dbReference type="CDD" id="cd00198">
    <property type="entry name" value="vWFA"/>
    <property type="match status" value="1"/>
</dbReference>
<feature type="region of interest" description="Disordered" evidence="1">
    <location>
        <begin position="1416"/>
        <end position="1436"/>
    </location>
</feature>
<evidence type="ECO:0000256" key="1">
    <source>
        <dbReference type="SAM" id="MobiDB-lite"/>
    </source>
</evidence>
<dbReference type="InterPro" id="IPR021655">
    <property type="entry name" value="Put_metal-bd"/>
</dbReference>
<comment type="caution">
    <text evidence="4">The sequence shown here is derived from an EMBL/GenBank/DDBJ whole genome shotgun (WGS) entry which is preliminary data.</text>
</comment>
<name>A0A2W5TGB5_9BACT</name>
<keyword evidence="2" id="KW-0732">Signal</keyword>
<evidence type="ECO:0000313" key="4">
    <source>
        <dbReference type="EMBL" id="PZR12313.1"/>
    </source>
</evidence>
<dbReference type="EMBL" id="QFQP01000012">
    <property type="protein sequence ID" value="PZR12313.1"/>
    <property type="molecule type" value="Genomic_DNA"/>
</dbReference>
<dbReference type="InterPro" id="IPR036465">
    <property type="entry name" value="vWFA_dom_sf"/>
</dbReference>
<feature type="compositionally biased region" description="Gly residues" evidence="1">
    <location>
        <begin position="1425"/>
        <end position="1436"/>
    </location>
</feature>
<dbReference type="SMART" id="SM00327">
    <property type="entry name" value="VWA"/>
    <property type="match status" value="1"/>
</dbReference>
<dbReference type="PROSITE" id="PS50234">
    <property type="entry name" value="VWFA"/>
    <property type="match status" value="1"/>
</dbReference>
<evidence type="ECO:0000256" key="2">
    <source>
        <dbReference type="SAM" id="SignalP"/>
    </source>
</evidence>
<gene>
    <name evidence="4" type="ORF">DI536_15535</name>
</gene>
<feature type="region of interest" description="Disordered" evidence="1">
    <location>
        <begin position="1103"/>
        <end position="1132"/>
    </location>
</feature>
<dbReference type="Gene3D" id="3.40.50.410">
    <property type="entry name" value="von Willebrand factor, type A domain"/>
    <property type="match status" value="1"/>
</dbReference>
<protein>
    <recommendedName>
        <fullName evidence="3">VWFA domain-containing protein</fullName>
    </recommendedName>
</protein>
<dbReference type="Proteomes" id="UP000249061">
    <property type="component" value="Unassembled WGS sequence"/>
</dbReference>
<feature type="compositionally biased region" description="Acidic residues" evidence="1">
    <location>
        <begin position="1115"/>
        <end position="1132"/>
    </location>
</feature>
<dbReference type="InterPro" id="IPR017756">
    <property type="entry name" value="TM_Gly-Cys-Arg_CS"/>
</dbReference>
<organism evidence="4 5">
    <name type="scientific">Archangium gephyra</name>
    <dbReference type="NCBI Taxonomy" id="48"/>
    <lineage>
        <taxon>Bacteria</taxon>
        <taxon>Pseudomonadati</taxon>
        <taxon>Myxococcota</taxon>
        <taxon>Myxococcia</taxon>
        <taxon>Myxococcales</taxon>
        <taxon>Cystobacterineae</taxon>
        <taxon>Archangiaceae</taxon>
        <taxon>Archangium</taxon>
    </lineage>
</organism>
<feature type="domain" description="VWFA" evidence="3">
    <location>
        <begin position="1803"/>
        <end position="1992"/>
    </location>
</feature>
<evidence type="ECO:0000259" key="3">
    <source>
        <dbReference type="PROSITE" id="PS50234"/>
    </source>
</evidence>
<dbReference type="InterPro" id="IPR002035">
    <property type="entry name" value="VWF_A"/>
</dbReference>
<sequence>MRALLFVAAFSSSAAFAICTPANPNNPENDCDLDGCTVAQGDCADSTTANPAAASIRGASCPNGAAMEVCDGQDNNCSGGVDDGNPGGGMTCSTGQQGVCAPGTTACTGGAIVCNRNTAPSGESCNNRDDDCDGQTDEGNPGGGGSCMTGQMGVCAAGTRTCQSGALNCVQNTASSAELCDGLDNDCNGAVDNGFNVGMACTSSNPGVCAPGTLRCNGTMATQCVSTVAPGSRTETCNNLDDDCDGQTDEGNPGGGAACSTGQMGVCSAGTRQCQAGGNLACVPTTAASTEICDGLDNDCDGQVDEGFNIGMACTSSNVGVCAPGTTRCMGTMATQCVSTVTPGSRTEQCNNQDDDCDGQTDEGNPQGGTTCTTGQMGVCSAGTRQCQAGGNLVCVPNTASSAEICDGLDNDCNGTVDNGFNVGMACTSSNQGVCAPGTLRCNGTMATQCVSTVTPGSRTETCNNVDDDCDGQTDEGLVGNACNSSSPGVCRPGTSTCSGGVAGCTPNIAPGSQTETCNNQDDDCDGQTDEGLSGGACNTGQQGVCGPGTERCMNGSLQCQRNVNPGTEQCNNLDDDCDGTVDDNVTPQVCFTGPAGTFGGTCPGPGCTPRGECRAGTAQCVNGAFAACMGQTLPATEICDSRDNDCDGNVDDGLITDADGDGSRACMTCGASMSPQCDCNDNDNSVRPGRAEVCDGRDNNCNGQTDEGSGPNGKVVENCYSGPMNTSGIGVCTSGVRECNSMMPGTTSFGSCTNEVVPSMELCNSRDDDCDGTVDDGFDVDGDGFVSCAACNNAANCDCNDNDATIKPGAIETCDTVDQNCNGQLDDVPARRCFAGPNVTADTYTGTCPGPMCTPRGVCVAGMQMCSAAGAWGMCAGATLPANAPADPEMTCNNRDDDCDGVVDDGNFDKDMDGVRECDGDCDDNDATVKPGAPEICDGKDNNCDMTTDGVATACYSGPASTAGKGICRNGTQQCQMGMGQGACVGEVLPVLLADGGVPQFNPDAGINDPEALCNMLDDDCDGIVDDGFDLDGDGVTTCQNDCDDADRFNFPGNRELCDCHDNNCNTQVDEGDVCRGAPCHDFDGDGYTNCAGDCDDSNPAVGPHVSERAGNNVDDDCDGATDEDTDEDGDGFSITQGDCNDRVAAINPGAVEVCDGFDNDCDNQTDEGFDQDNDFATTCAGDCDDTNAARSPFRKEICGNGIDENCDGRVDEDTDADGDGVTTCQGDCNDFNAAVHPAGGNVSVAMEICDGQDNDCDGRTDEGFDVDGDFVATCFGDCNDTDDQVSPNIIEVPANSKDDDCDGLVDEGADDRDNDGFSAFCGDCNDSNAAVNPHATELCDRIDNNCDAFVDSAPGKPNLCAVCFDSDMDGQTNCDGDCNDADPTIFRGAPELCDVKDNDCDGDTDLDPATGLRVCTNEDGGVPTDGGVDGGSDTDGGLLADGGSMGGDEDGGMGGRPQVFTTGCGCTGGGDFAPFVLFGIAALLRRRRARRESGCAPGETSSQRSARGGVKSQALAVMSVLSLTLVSCTSALETPERPDGGGDEADGGVLPDGGRPDAGFDAGMRAPACPDLDAILQVPTLVPGSRAIYAHPSQYTVTENAAAELMVLDDGAANIAGFVLHRQLPSDIDPTRADSLDILASRELAALANLAGTPLVRDRVDRFNRVYVDNPNAVDGGVADAGLQGFKADFAHGETMTFATATNPFSVRNRLALALSGRTAMEVGTLPVAAGSTAEEQLVVYLGFRVTAGDVFVSGAVTTAAQFRANQTALNDLTNGTHLSKNGGTISYECETVQSPPLKTDFIFVVDNSASMLEEQTALANSADALFAAFNSSGLDFRIGVITTDSDVLRGNGFTSDLAQFKSDVRVGINGNGFEMGIEYALRAVRLSKMVMDPTRRARDDAGLVVVFVTDEENAGLRPVADYAADFVAERAVAFGIVGPRPFGCTRVGLGAAVAGTQYIDLAAATGGSTGSICNPNLTEVVEEILFGAIGASSRARLRNRPISGSLAVKTDVVVPRARENGFDYDPANNTVLFFGATPPTGIGVTAAFGTFVYLD</sequence>
<feature type="signal peptide" evidence="2">
    <location>
        <begin position="1"/>
        <end position="17"/>
    </location>
</feature>
<dbReference type="SUPFAM" id="SSF53300">
    <property type="entry name" value="vWA-like"/>
    <property type="match status" value="1"/>
</dbReference>
<reference evidence="4 5" key="1">
    <citation type="submission" date="2017-08" db="EMBL/GenBank/DDBJ databases">
        <title>Infants hospitalized years apart are colonized by the same room-sourced microbial strains.</title>
        <authorList>
            <person name="Brooks B."/>
            <person name="Olm M.R."/>
            <person name="Firek B.A."/>
            <person name="Baker R."/>
            <person name="Thomas B.C."/>
            <person name="Morowitz M.J."/>
            <person name="Banfield J.F."/>
        </authorList>
    </citation>
    <scope>NUCLEOTIDE SEQUENCE [LARGE SCALE GENOMIC DNA]</scope>
    <source>
        <strain evidence="4">S2_003_000_R2_14</strain>
    </source>
</reference>
<feature type="region of interest" description="Disordered" evidence="1">
    <location>
        <begin position="1534"/>
        <end position="1561"/>
    </location>
</feature>
<dbReference type="Pfam" id="PF11617">
    <property type="entry name" value="Cu-binding_MopE"/>
    <property type="match status" value="25"/>
</dbReference>
<proteinExistence type="predicted"/>
<feature type="chain" id="PRO_5015886881" description="VWFA domain-containing protein" evidence="2">
    <location>
        <begin position="18"/>
        <end position="2058"/>
    </location>
</feature>